<dbReference type="GeneID" id="20327734"/>
<keyword evidence="3" id="KW-1185">Reference proteome</keyword>
<sequence length="153" mass="17297">MHGAGILPGCPGLDRGSREAGGRARTTDLSVTRRTDQQPPDHLPTNAPDLPIYQHITNFHQLQLFIRTRLSKTSGLGNLAVTQPSCFLWVTWQLGTERMLQLNDYLWNRSFFVKTEDQPPPRVTPSYLLYSFTSLYNSVSLMQDPDGLDNPRP</sequence>
<gene>
    <name evidence="2" type="ORF">T265_13567</name>
</gene>
<dbReference type="CTD" id="20327734"/>
<protein>
    <submittedName>
        <fullName evidence="2">Uncharacterized protein</fullName>
    </submittedName>
</protein>
<evidence type="ECO:0000256" key="1">
    <source>
        <dbReference type="SAM" id="MobiDB-lite"/>
    </source>
</evidence>
<dbReference type="KEGG" id="ovi:T265_13567"/>
<feature type="compositionally biased region" description="Basic and acidic residues" evidence="1">
    <location>
        <begin position="15"/>
        <end position="36"/>
    </location>
</feature>
<organism evidence="2 3">
    <name type="scientific">Opisthorchis viverrini</name>
    <name type="common">Southeast Asian liver fluke</name>
    <dbReference type="NCBI Taxonomy" id="6198"/>
    <lineage>
        <taxon>Eukaryota</taxon>
        <taxon>Metazoa</taxon>
        <taxon>Spiralia</taxon>
        <taxon>Lophotrochozoa</taxon>
        <taxon>Platyhelminthes</taxon>
        <taxon>Trematoda</taxon>
        <taxon>Digenea</taxon>
        <taxon>Opisthorchiida</taxon>
        <taxon>Opisthorchiata</taxon>
        <taxon>Opisthorchiidae</taxon>
        <taxon>Opisthorchis</taxon>
    </lineage>
</organism>
<feature type="region of interest" description="Disordered" evidence="1">
    <location>
        <begin position="1"/>
        <end position="48"/>
    </location>
</feature>
<dbReference type="Proteomes" id="UP000054324">
    <property type="component" value="Unassembled WGS sequence"/>
</dbReference>
<accession>A0A074ZYZ4</accession>
<dbReference type="AlphaFoldDB" id="A0A074ZYZ4"/>
<dbReference type="EMBL" id="KL596697">
    <property type="protein sequence ID" value="KER28550.1"/>
    <property type="molecule type" value="Genomic_DNA"/>
</dbReference>
<proteinExistence type="predicted"/>
<reference evidence="2 3" key="1">
    <citation type="submission" date="2013-11" db="EMBL/GenBank/DDBJ databases">
        <title>Opisthorchis viverrini - life in the bile duct.</title>
        <authorList>
            <person name="Young N.D."/>
            <person name="Nagarajan N."/>
            <person name="Lin S.J."/>
            <person name="Korhonen P.K."/>
            <person name="Jex A.R."/>
            <person name="Hall R.S."/>
            <person name="Safavi-Hemami H."/>
            <person name="Kaewkong W."/>
            <person name="Bertrand D."/>
            <person name="Gao S."/>
            <person name="Seet Q."/>
            <person name="Wongkham S."/>
            <person name="Teh B.T."/>
            <person name="Wongkham C."/>
            <person name="Intapan P.M."/>
            <person name="Maleewong W."/>
            <person name="Yang X."/>
            <person name="Hu M."/>
            <person name="Wang Z."/>
            <person name="Hofmann A."/>
            <person name="Sternberg P.W."/>
            <person name="Tan P."/>
            <person name="Wang J."/>
            <person name="Gasser R.B."/>
        </authorList>
    </citation>
    <scope>NUCLEOTIDE SEQUENCE [LARGE SCALE GENOMIC DNA]</scope>
</reference>
<feature type="non-terminal residue" evidence="2">
    <location>
        <position position="153"/>
    </location>
</feature>
<dbReference type="RefSeq" id="XP_009167750.1">
    <property type="nucleotide sequence ID" value="XM_009169486.1"/>
</dbReference>
<name>A0A074ZYZ4_OPIVI</name>
<evidence type="ECO:0000313" key="3">
    <source>
        <dbReference type="Proteomes" id="UP000054324"/>
    </source>
</evidence>
<evidence type="ECO:0000313" key="2">
    <source>
        <dbReference type="EMBL" id="KER28550.1"/>
    </source>
</evidence>